<sequence length="368" mass="40361">MPNDSSSACGCGVALELPKSRNNMAAVSKRNFAMLIPKCGSRSSNNKNKHESRSTKKPVESESQQQTRSHNSNNRISETGPSSIPEQSNRPSKSNKKDKRTQPRRRARSAERAESHYTYIDSSSSTVSSSRGSNLISEALYCTIDGDDDETEQQQSVPTTATTTNGISNGLSSNTQQQQHQQSSNSTVNGRPQQPLYAIPSMTSPPPTYDVAIAKSWQTGLPPSYEEYLCHKRGLLTRSHTPPPPWSDSASLMSNGSGSGGAGSLDLRQISQELLANEPELREYLTQLALHGGAEQALREYHHFVSQQQALRKQAARANRTRAMPPRSQSESRAQQQRIAYEDFGAFCMETTAIQSAFENGATFCSLM</sequence>
<protein>
    <submittedName>
        <fullName evidence="1">Uncharacterized protein</fullName>
    </submittedName>
</protein>
<keyword evidence="2" id="KW-1185">Reference proteome</keyword>
<organism evidence="1 2">
    <name type="scientific">Eretmocerus hayati</name>
    <dbReference type="NCBI Taxonomy" id="131215"/>
    <lineage>
        <taxon>Eukaryota</taxon>
        <taxon>Metazoa</taxon>
        <taxon>Ecdysozoa</taxon>
        <taxon>Arthropoda</taxon>
        <taxon>Hexapoda</taxon>
        <taxon>Insecta</taxon>
        <taxon>Pterygota</taxon>
        <taxon>Neoptera</taxon>
        <taxon>Endopterygota</taxon>
        <taxon>Hymenoptera</taxon>
        <taxon>Apocrita</taxon>
        <taxon>Proctotrupomorpha</taxon>
        <taxon>Chalcidoidea</taxon>
        <taxon>Aphelinidae</taxon>
        <taxon>Aphelininae</taxon>
        <taxon>Eretmocerus</taxon>
    </lineage>
</organism>
<gene>
    <name evidence="1" type="ORF">QAD02_019323</name>
</gene>
<comment type="caution">
    <text evidence="1">The sequence shown here is derived from an EMBL/GenBank/DDBJ whole genome shotgun (WGS) entry which is preliminary data.</text>
</comment>
<accession>A0ACC2PL41</accession>
<evidence type="ECO:0000313" key="1">
    <source>
        <dbReference type="EMBL" id="KAJ8683531.1"/>
    </source>
</evidence>
<dbReference type="Proteomes" id="UP001239111">
    <property type="component" value="Chromosome 1"/>
</dbReference>
<reference evidence="1" key="1">
    <citation type="submission" date="2023-04" db="EMBL/GenBank/DDBJ databases">
        <title>A chromosome-level genome assembly of the parasitoid wasp Eretmocerus hayati.</title>
        <authorList>
            <person name="Zhong Y."/>
            <person name="Liu S."/>
            <person name="Liu Y."/>
        </authorList>
    </citation>
    <scope>NUCLEOTIDE SEQUENCE</scope>
    <source>
        <strain evidence="1">ZJU_SS_LIU_2023</strain>
    </source>
</reference>
<evidence type="ECO:0000313" key="2">
    <source>
        <dbReference type="Proteomes" id="UP001239111"/>
    </source>
</evidence>
<proteinExistence type="predicted"/>
<dbReference type="EMBL" id="CM056741">
    <property type="protein sequence ID" value="KAJ8683531.1"/>
    <property type="molecule type" value="Genomic_DNA"/>
</dbReference>
<name>A0ACC2PL41_9HYME</name>